<feature type="region of interest" description="Disordered" evidence="1">
    <location>
        <begin position="84"/>
        <end position="124"/>
    </location>
</feature>
<organism evidence="2 3">
    <name type="scientific">Zingiber officinale</name>
    <name type="common">Ginger</name>
    <name type="synonym">Amomum zingiber</name>
    <dbReference type="NCBI Taxonomy" id="94328"/>
    <lineage>
        <taxon>Eukaryota</taxon>
        <taxon>Viridiplantae</taxon>
        <taxon>Streptophyta</taxon>
        <taxon>Embryophyta</taxon>
        <taxon>Tracheophyta</taxon>
        <taxon>Spermatophyta</taxon>
        <taxon>Magnoliopsida</taxon>
        <taxon>Liliopsida</taxon>
        <taxon>Zingiberales</taxon>
        <taxon>Zingiberaceae</taxon>
        <taxon>Zingiber</taxon>
    </lineage>
</organism>
<evidence type="ECO:0000256" key="1">
    <source>
        <dbReference type="SAM" id="MobiDB-lite"/>
    </source>
</evidence>
<protein>
    <submittedName>
        <fullName evidence="2">Uncharacterized protein</fullName>
    </submittedName>
</protein>
<dbReference type="Proteomes" id="UP000734854">
    <property type="component" value="Unassembled WGS sequence"/>
</dbReference>
<evidence type="ECO:0000313" key="2">
    <source>
        <dbReference type="EMBL" id="KAG6523541.1"/>
    </source>
</evidence>
<feature type="region of interest" description="Disordered" evidence="1">
    <location>
        <begin position="52"/>
        <end position="71"/>
    </location>
</feature>
<feature type="region of interest" description="Disordered" evidence="1">
    <location>
        <begin position="1"/>
        <end position="24"/>
    </location>
</feature>
<sequence>MPTLLTAAEGSLPTDLYPDQPDYIPDAEHAVVDRADPDSSNPNSVAELAKVENMSAPSGAERPSGNRTVPSDFYMDDTEIEVADEGSPVAGDMAGTPSLVGRDAWRDGPEQDLDVPPSPRSSGYAGQWIISWRKRKKHYFLLSHSGKPIFSR</sequence>
<accession>A0A8J5HFT0</accession>
<gene>
    <name evidence="2" type="ORF">ZIOFF_013402</name>
</gene>
<evidence type="ECO:0000313" key="3">
    <source>
        <dbReference type="Proteomes" id="UP000734854"/>
    </source>
</evidence>
<dbReference type="AlphaFoldDB" id="A0A8J5HFT0"/>
<reference evidence="2 3" key="1">
    <citation type="submission" date="2020-08" db="EMBL/GenBank/DDBJ databases">
        <title>Plant Genome Project.</title>
        <authorList>
            <person name="Zhang R.-G."/>
        </authorList>
    </citation>
    <scope>NUCLEOTIDE SEQUENCE [LARGE SCALE GENOMIC DNA]</scope>
    <source>
        <tissue evidence="2">Rhizome</tissue>
    </source>
</reference>
<comment type="caution">
    <text evidence="2">The sequence shown here is derived from an EMBL/GenBank/DDBJ whole genome shotgun (WGS) entry which is preliminary data.</text>
</comment>
<name>A0A8J5HFT0_ZINOF</name>
<keyword evidence="3" id="KW-1185">Reference proteome</keyword>
<dbReference type="EMBL" id="JACMSC010000004">
    <property type="protein sequence ID" value="KAG6523541.1"/>
    <property type="molecule type" value="Genomic_DNA"/>
</dbReference>
<proteinExistence type="predicted"/>